<evidence type="ECO:0000313" key="2">
    <source>
        <dbReference type="Proteomes" id="UP000271708"/>
    </source>
</evidence>
<gene>
    <name evidence="1" type="ORF">EEW87_014000</name>
</gene>
<dbReference type="GeneID" id="59162298"/>
<reference evidence="1 2" key="1">
    <citation type="submission" date="2019-09" db="EMBL/GenBank/DDBJ databases">
        <title>Complete Genome Sequence of Janibacter melonis M714 with both human health impact and industrial applications.</title>
        <authorList>
            <person name="Jin M."/>
            <person name="Zhao Q.R."/>
        </authorList>
    </citation>
    <scope>NUCLEOTIDE SEQUENCE [LARGE SCALE GENOMIC DNA]</scope>
    <source>
        <strain evidence="1 2">M714</strain>
    </source>
</reference>
<name>A0A5P8FNN2_9MICO</name>
<evidence type="ECO:0008006" key="3">
    <source>
        <dbReference type="Google" id="ProtNLM"/>
    </source>
</evidence>
<accession>A0A5P8FNN2</accession>
<dbReference type="EMBL" id="CP044548">
    <property type="protein sequence ID" value="QFQ31175.2"/>
    <property type="molecule type" value="Genomic_DNA"/>
</dbReference>
<evidence type="ECO:0000313" key="1">
    <source>
        <dbReference type="EMBL" id="QFQ31175.2"/>
    </source>
</evidence>
<dbReference type="SUPFAM" id="SSF46894">
    <property type="entry name" value="C-terminal effector domain of the bipartite response regulators"/>
    <property type="match status" value="1"/>
</dbReference>
<proteinExistence type="predicted"/>
<dbReference type="AlphaFoldDB" id="A0A5P8FNN2"/>
<protein>
    <recommendedName>
        <fullName evidence="3">HTH luxR-type domain-containing protein</fullName>
    </recommendedName>
</protein>
<dbReference type="Proteomes" id="UP000271708">
    <property type="component" value="Chromosome"/>
</dbReference>
<dbReference type="GO" id="GO:0006355">
    <property type="term" value="P:regulation of DNA-templated transcription"/>
    <property type="evidence" value="ECO:0007669"/>
    <property type="project" value="InterPro"/>
</dbReference>
<dbReference type="InterPro" id="IPR016032">
    <property type="entry name" value="Sig_transdc_resp-reg_C-effctor"/>
</dbReference>
<dbReference type="RefSeq" id="WP_163562428.1">
    <property type="nucleotide sequence ID" value="NZ_BAAAKD010000029.1"/>
</dbReference>
<dbReference type="KEGG" id="jme:EEW87_014000"/>
<dbReference type="Gene3D" id="1.10.10.10">
    <property type="entry name" value="Winged helix-like DNA-binding domain superfamily/Winged helix DNA-binding domain"/>
    <property type="match status" value="1"/>
</dbReference>
<sequence>MMTDVPGIGPRSPLQRLESMLASELERLGRRRDELADLGDALLALRSQVATEDSPVRLGVEVLEQPVAAPVLGRIAMSVGQVDSVFLDGEVGAVTDVEHASHALDRARDGQRQRTIYTRAVIDVADSTRRLDALRNAGQEQHVVETFEHEFAIFGDEVVVTPSTWGDPGSAYLVIRNPVLIGAFQGWFDHVWSATPTRDHGAPVDQRIVELLALGYKDEAIARHLGVALRTVRRRVAGLMDDYQVHTRFQLGAALAHDDRA</sequence>
<dbReference type="GO" id="GO:0003677">
    <property type="term" value="F:DNA binding"/>
    <property type="evidence" value="ECO:0007669"/>
    <property type="project" value="InterPro"/>
</dbReference>
<organism evidence="1 2">
    <name type="scientific">Janibacter melonis</name>
    <dbReference type="NCBI Taxonomy" id="262209"/>
    <lineage>
        <taxon>Bacteria</taxon>
        <taxon>Bacillati</taxon>
        <taxon>Actinomycetota</taxon>
        <taxon>Actinomycetes</taxon>
        <taxon>Micrococcales</taxon>
        <taxon>Intrasporangiaceae</taxon>
        <taxon>Janibacter</taxon>
    </lineage>
</organism>
<dbReference type="InterPro" id="IPR036388">
    <property type="entry name" value="WH-like_DNA-bd_sf"/>
</dbReference>